<dbReference type="GO" id="GO:0061630">
    <property type="term" value="F:ubiquitin protein ligase activity"/>
    <property type="evidence" value="ECO:0007669"/>
    <property type="project" value="UniProtKB-EC"/>
</dbReference>
<protein>
    <recommendedName>
        <fullName evidence="2">RBR-type E3 ubiquitin transferase</fullName>
        <ecNumber evidence="2">2.3.2.31</ecNumber>
    </recommendedName>
</protein>
<reference evidence="11 12" key="1">
    <citation type="journal article" date="2012" name="PLoS Pathog.">
        <title>Diverse lifestyles and strategies of plant pathogenesis encoded in the genomes of eighteen Dothideomycetes fungi.</title>
        <authorList>
            <person name="Ohm R.A."/>
            <person name="Feau N."/>
            <person name="Henrissat B."/>
            <person name="Schoch C.L."/>
            <person name="Horwitz B.A."/>
            <person name="Barry K.W."/>
            <person name="Condon B.J."/>
            <person name="Copeland A.C."/>
            <person name="Dhillon B."/>
            <person name="Glaser F."/>
            <person name="Hesse C.N."/>
            <person name="Kosti I."/>
            <person name="LaButti K."/>
            <person name="Lindquist E.A."/>
            <person name="Lucas S."/>
            <person name="Salamov A.A."/>
            <person name="Bradshaw R.E."/>
            <person name="Ciuffetti L."/>
            <person name="Hamelin R.C."/>
            <person name="Kema G.H.J."/>
            <person name="Lawrence C."/>
            <person name="Scott J.A."/>
            <person name="Spatafora J.W."/>
            <person name="Turgeon B.G."/>
            <person name="de Wit P.J.G.M."/>
            <person name="Zhong S."/>
            <person name="Goodwin S.B."/>
            <person name="Grigoriev I.V."/>
        </authorList>
    </citation>
    <scope>NUCLEOTIDE SEQUENCE [LARGE SCALE GENOMIC DNA]</scope>
    <source>
        <strain evidence="11 12">SO2202</strain>
    </source>
</reference>
<dbReference type="GeneID" id="27898398"/>
<evidence type="ECO:0000259" key="10">
    <source>
        <dbReference type="PROSITE" id="PS51873"/>
    </source>
</evidence>
<dbReference type="HOGENOM" id="CLU_057738_3_0_1"/>
<dbReference type="PROSITE" id="PS51873">
    <property type="entry name" value="TRIAD"/>
    <property type="match status" value="1"/>
</dbReference>
<dbReference type="OMA" id="TRTCFIH"/>
<evidence type="ECO:0000256" key="4">
    <source>
        <dbReference type="ARBA" id="ARBA00022723"/>
    </source>
</evidence>
<evidence type="ECO:0000313" key="11">
    <source>
        <dbReference type="EMBL" id="EMF13427.1"/>
    </source>
</evidence>
<dbReference type="eggNOG" id="KOG1815">
    <property type="taxonomic scope" value="Eukaryota"/>
</dbReference>
<dbReference type="InterPro" id="IPR031127">
    <property type="entry name" value="E3_UB_ligase_RBR"/>
</dbReference>
<evidence type="ECO:0000256" key="5">
    <source>
        <dbReference type="ARBA" id="ARBA00022737"/>
    </source>
</evidence>
<proteinExistence type="predicted"/>
<feature type="region of interest" description="Disordered" evidence="9">
    <location>
        <begin position="1"/>
        <end position="27"/>
    </location>
</feature>
<dbReference type="InterPro" id="IPR002867">
    <property type="entry name" value="IBR_dom"/>
</dbReference>
<keyword evidence="4" id="KW-0479">Metal-binding</keyword>
<evidence type="ECO:0000256" key="6">
    <source>
        <dbReference type="ARBA" id="ARBA00022771"/>
    </source>
</evidence>
<dbReference type="SMART" id="SM00647">
    <property type="entry name" value="IBR"/>
    <property type="match status" value="2"/>
</dbReference>
<dbReference type="OrthoDB" id="1431934at2759"/>
<gene>
    <name evidence="11" type="ORF">SEPMUDRAFT_116467</name>
</gene>
<keyword evidence="5" id="KW-0677">Repeat</keyword>
<accession>M3B101</accession>
<evidence type="ECO:0000313" key="12">
    <source>
        <dbReference type="Proteomes" id="UP000016931"/>
    </source>
</evidence>
<evidence type="ECO:0000256" key="3">
    <source>
        <dbReference type="ARBA" id="ARBA00022679"/>
    </source>
</evidence>
<dbReference type="InterPro" id="IPR044066">
    <property type="entry name" value="TRIAD_supradom"/>
</dbReference>
<feature type="compositionally biased region" description="Basic residues" evidence="9">
    <location>
        <begin position="199"/>
        <end position="213"/>
    </location>
</feature>
<feature type="domain" description="RING-type" evidence="10">
    <location>
        <begin position="49"/>
        <end position="336"/>
    </location>
</feature>
<keyword evidence="12" id="KW-1185">Reference proteome</keyword>
<feature type="region of interest" description="Disordered" evidence="9">
    <location>
        <begin position="175"/>
        <end position="227"/>
    </location>
</feature>
<dbReference type="Proteomes" id="UP000016931">
    <property type="component" value="Unassembled WGS sequence"/>
</dbReference>
<dbReference type="EC" id="2.3.2.31" evidence="2"/>
<dbReference type="CDD" id="cd20335">
    <property type="entry name" value="BRcat_RBR"/>
    <property type="match status" value="1"/>
</dbReference>
<dbReference type="Gene3D" id="1.20.120.1750">
    <property type="match status" value="1"/>
</dbReference>
<name>M3B101_SPHMS</name>
<evidence type="ECO:0000256" key="1">
    <source>
        <dbReference type="ARBA" id="ARBA00001798"/>
    </source>
</evidence>
<evidence type="ECO:0000256" key="8">
    <source>
        <dbReference type="ARBA" id="ARBA00022833"/>
    </source>
</evidence>
<sequence length="336" mass="37356">MAKKKKAASPSPTAKVTTTTKKKRALRSNTVIPTVVASPPTKRKQTTKPRYLCDTCGVVKTGRSFPDYNPSAECEHLIHTCRVCLRRWIDVCISNHNYRIVDNEAGASTFAIRCPERFQGEPCPAMMRPVNVKAATTKASYEKFARLARRHIEENIPGWRWCLAPACDGGQVHTKDNADVQPLVESPKEKDEDEDEEKRKKKKKRAGGKRGKKVAAASTDAAVPTEKEESKDIPDIFTCNLCGAKACVTCDLPYHEGETCKEFQQRTQNSSNEASLLLIATACKKCPKCAFSIEKNGGCDTMFCTHCLSPFCWRCMQVFKQGNYCRCNSHPAGVPL</sequence>
<dbReference type="GO" id="GO:0008270">
    <property type="term" value="F:zinc ion binding"/>
    <property type="evidence" value="ECO:0007669"/>
    <property type="project" value="UniProtKB-KW"/>
</dbReference>
<evidence type="ECO:0000256" key="9">
    <source>
        <dbReference type="SAM" id="MobiDB-lite"/>
    </source>
</evidence>
<dbReference type="STRING" id="692275.M3B101"/>
<keyword evidence="3" id="KW-0808">Transferase</keyword>
<dbReference type="Pfam" id="PF22191">
    <property type="entry name" value="IBR_1"/>
    <property type="match status" value="1"/>
</dbReference>
<dbReference type="GO" id="GO:0016567">
    <property type="term" value="P:protein ubiquitination"/>
    <property type="evidence" value="ECO:0007669"/>
    <property type="project" value="InterPro"/>
</dbReference>
<evidence type="ECO:0000256" key="7">
    <source>
        <dbReference type="ARBA" id="ARBA00022786"/>
    </source>
</evidence>
<keyword evidence="7" id="KW-0833">Ubl conjugation pathway</keyword>
<evidence type="ECO:0000256" key="2">
    <source>
        <dbReference type="ARBA" id="ARBA00012251"/>
    </source>
</evidence>
<dbReference type="EMBL" id="KB456263">
    <property type="protein sequence ID" value="EMF13427.1"/>
    <property type="molecule type" value="Genomic_DNA"/>
</dbReference>
<dbReference type="AlphaFoldDB" id="M3B101"/>
<feature type="compositionally biased region" description="Low complexity" evidence="9">
    <location>
        <begin position="8"/>
        <end position="19"/>
    </location>
</feature>
<dbReference type="RefSeq" id="XP_016761548.1">
    <property type="nucleotide sequence ID" value="XM_016901261.1"/>
</dbReference>
<dbReference type="SUPFAM" id="SSF57850">
    <property type="entry name" value="RING/U-box"/>
    <property type="match status" value="1"/>
</dbReference>
<comment type="catalytic activity">
    <reaction evidence="1">
        <text>[E2 ubiquitin-conjugating enzyme]-S-ubiquitinyl-L-cysteine + [acceptor protein]-L-lysine = [E2 ubiquitin-conjugating enzyme]-L-cysteine + [acceptor protein]-N(6)-ubiquitinyl-L-lysine.</text>
        <dbReference type="EC" id="2.3.2.31"/>
    </reaction>
</comment>
<organism evidence="11 12">
    <name type="scientific">Sphaerulina musiva (strain SO2202)</name>
    <name type="common">Poplar stem canker fungus</name>
    <name type="synonym">Septoria musiva</name>
    <dbReference type="NCBI Taxonomy" id="692275"/>
    <lineage>
        <taxon>Eukaryota</taxon>
        <taxon>Fungi</taxon>
        <taxon>Dikarya</taxon>
        <taxon>Ascomycota</taxon>
        <taxon>Pezizomycotina</taxon>
        <taxon>Dothideomycetes</taxon>
        <taxon>Dothideomycetidae</taxon>
        <taxon>Mycosphaerellales</taxon>
        <taxon>Mycosphaerellaceae</taxon>
        <taxon>Sphaerulina</taxon>
    </lineage>
</organism>
<dbReference type="PANTHER" id="PTHR11685">
    <property type="entry name" value="RBR FAMILY RING FINGER AND IBR DOMAIN-CONTAINING"/>
    <property type="match status" value="1"/>
</dbReference>
<keyword evidence="6" id="KW-0863">Zinc-finger</keyword>
<keyword evidence="8" id="KW-0862">Zinc</keyword>